<name>A0AAW1DY07_ZOAVI</name>
<dbReference type="InterPro" id="IPR051941">
    <property type="entry name" value="BG_Antigen-Binding_Lectin"/>
</dbReference>
<keyword evidence="7" id="KW-1015">Disulfide bond</keyword>
<comment type="function">
    <text evidence="1">Acts as a defensive agent. Recognizes blood group fucosylated oligosaccharides including A, B, H and Lewis B-type antigens. Does not recognize Lewis A antigen and has low affinity for monovalent haptens.</text>
</comment>
<protein>
    <recommendedName>
        <fullName evidence="9">Fucolectin tachylectin-4 pentraxin-1 domain-containing protein</fullName>
    </recommendedName>
</protein>
<sequence>MKLSVLVLLLLLETRSAYTYENVALRGKATQSDRYEHVFSAAYNAIDGNRDANYHAGSCTHTDEMTNPWWRVDLLESYIVTSVIITNRGDCCAERLNGAQIHIGNSMNNPVVGTIPSAGLGESVTLTFTENVEGRYVIVALPGPKKYLTLCEVEVYGCAVITSIPSGGVGEFQCNGTDGRYINIFIPRQEYLTLCEVEVYGSPLY</sequence>
<dbReference type="EMBL" id="JBCEZU010000597">
    <property type="protein sequence ID" value="KAK9514329.1"/>
    <property type="molecule type" value="Genomic_DNA"/>
</dbReference>
<evidence type="ECO:0000256" key="8">
    <source>
        <dbReference type="SAM" id="SignalP"/>
    </source>
</evidence>
<dbReference type="InterPro" id="IPR008979">
    <property type="entry name" value="Galactose-bd-like_sf"/>
</dbReference>
<evidence type="ECO:0000313" key="11">
    <source>
        <dbReference type="Proteomes" id="UP001488805"/>
    </source>
</evidence>
<feature type="chain" id="PRO_5043564758" description="Fucolectin tachylectin-4 pentraxin-1 domain-containing protein" evidence="8">
    <location>
        <begin position="20"/>
        <end position="205"/>
    </location>
</feature>
<dbReference type="GO" id="GO:0010185">
    <property type="term" value="P:regulation of cellular defense response"/>
    <property type="evidence" value="ECO:0007669"/>
    <property type="project" value="UniProtKB-ARBA"/>
</dbReference>
<evidence type="ECO:0000256" key="3">
    <source>
        <dbReference type="ARBA" id="ARBA00011233"/>
    </source>
</evidence>
<evidence type="ECO:0000256" key="5">
    <source>
        <dbReference type="ARBA" id="ARBA00022734"/>
    </source>
</evidence>
<keyword evidence="11" id="KW-1185">Reference proteome</keyword>
<evidence type="ECO:0000256" key="7">
    <source>
        <dbReference type="ARBA" id="ARBA00023157"/>
    </source>
</evidence>
<evidence type="ECO:0000256" key="4">
    <source>
        <dbReference type="ARBA" id="ARBA00022723"/>
    </source>
</evidence>
<comment type="subunit">
    <text evidence="3">Homotrimer.</text>
</comment>
<keyword evidence="5" id="KW-0430">Lectin</keyword>
<evidence type="ECO:0000256" key="6">
    <source>
        <dbReference type="ARBA" id="ARBA00022837"/>
    </source>
</evidence>
<dbReference type="AlphaFoldDB" id="A0AAW1DY07"/>
<gene>
    <name evidence="10" type="ORF">VZT92_027804</name>
</gene>
<evidence type="ECO:0000313" key="10">
    <source>
        <dbReference type="EMBL" id="KAK9514329.1"/>
    </source>
</evidence>
<evidence type="ECO:0000256" key="2">
    <source>
        <dbReference type="ARBA" id="ARBA00010147"/>
    </source>
</evidence>
<accession>A0AAW1DY07</accession>
<dbReference type="Gene3D" id="2.60.120.260">
    <property type="entry name" value="Galactose-binding domain-like"/>
    <property type="match status" value="2"/>
</dbReference>
<organism evidence="10 11">
    <name type="scientific">Zoarces viviparus</name>
    <name type="common">Viviparous eelpout</name>
    <name type="synonym">Blennius viviparus</name>
    <dbReference type="NCBI Taxonomy" id="48416"/>
    <lineage>
        <taxon>Eukaryota</taxon>
        <taxon>Metazoa</taxon>
        <taxon>Chordata</taxon>
        <taxon>Craniata</taxon>
        <taxon>Vertebrata</taxon>
        <taxon>Euteleostomi</taxon>
        <taxon>Actinopterygii</taxon>
        <taxon>Neopterygii</taxon>
        <taxon>Teleostei</taxon>
        <taxon>Neoteleostei</taxon>
        <taxon>Acanthomorphata</taxon>
        <taxon>Eupercaria</taxon>
        <taxon>Perciformes</taxon>
        <taxon>Cottioidei</taxon>
        <taxon>Zoarcales</taxon>
        <taxon>Zoarcidae</taxon>
        <taxon>Zoarcinae</taxon>
        <taxon>Zoarces</taxon>
    </lineage>
</organism>
<feature type="signal peptide" evidence="8">
    <location>
        <begin position="1"/>
        <end position="19"/>
    </location>
</feature>
<dbReference type="GO" id="GO:0042806">
    <property type="term" value="F:fucose binding"/>
    <property type="evidence" value="ECO:0007669"/>
    <property type="project" value="UniProtKB-ARBA"/>
</dbReference>
<dbReference type="Proteomes" id="UP001488805">
    <property type="component" value="Unassembled WGS sequence"/>
</dbReference>
<keyword evidence="6" id="KW-0106">Calcium</keyword>
<evidence type="ECO:0000256" key="1">
    <source>
        <dbReference type="ARBA" id="ARBA00002219"/>
    </source>
</evidence>
<keyword evidence="8" id="KW-0732">Signal</keyword>
<dbReference type="GO" id="GO:0005576">
    <property type="term" value="C:extracellular region"/>
    <property type="evidence" value="ECO:0007669"/>
    <property type="project" value="UniProtKB-SubCell"/>
</dbReference>
<reference evidence="10 11" key="1">
    <citation type="journal article" date="2024" name="Genome Biol. Evol.">
        <title>Chromosome-level genome assembly of the viviparous eelpout Zoarces viviparus.</title>
        <authorList>
            <person name="Fuhrmann N."/>
            <person name="Brasseur M.V."/>
            <person name="Bakowski C.E."/>
            <person name="Podsiadlowski L."/>
            <person name="Prost S."/>
            <person name="Krehenwinkel H."/>
            <person name="Mayer C."/>
        </authorList>
    </citation>
    <scope>NUCLEOTIDE SEQUENCE [LARGE SCALE GENOMIC DNA]</scope>
    <source>
        <strain evidence="10">NO-MEL_2022_Ind0_liver</strain>
    </source>
</reference>
<comment type="caution">
    <text evidence="10">The sequence shown here is derived from an EMBL/GenBank/DDBJ whole genome shotgun (WGS) entry which is preliminary data.</text>
</comment>
<proteinExistence type="inferred from homology"/>
<feature type="domain" description="Fucolectin tachylectin-4 pentraxin-1" evidence="9">
    <location>
        <begin position="20"/>
        <end position="165"/>
    </location>
</feature>
<dbReference type="InterPro" id="IPR006585">
    <property type="entry name" value="FTP1"/>
</dbReference>
<evidence type="ECO:0000259" key="9">
    <source>
        <dbReference type="SMART" id="SM00607"/>
    </source>
</evidence>
<dbReference type="SUPFAM" id="SSF49785">
    <property type="entry name" value="Galactose-binding domain-like"/>
    <property type="match status" value="2"/>
</dbReference>
<dbReference type="GO" id="GO:0001868">
    <property type="term" value="P:regulation of complement activation, lectin pathway"/>
    <property type="evidence" value="ECO:0007669"/>
    <property type="project" value="UniProtKB-ARBA"/>
</dbReference>
<dbReference type="GO" id="GO:0046872">
    <property type="term" value="F:metal ion binding"/>
    <property type="evidence" value="ECO:0007669"/>
    <property type="project" value="UniProtKB-KW"/>
</dbReference>
<dbReference type="Pfam" id="PF22633">
    <property type="entry name" value="F5_F8_type_C_2"/>
    <property type="match status" value="1"/>
</dbReference>
<keyword evidence="4" id="KW-0479">Metal-binding</keyword>
<dbReference type="SMART" id="SM00607">
    <property type="entry name" value="FTP"/>
    <property type="match status" value="1"/>
</dbReference>
<dbReference type="PANTHER" id="PTHR45713">
    <property type="entry name" value="FTP DOMAIN-CONTAINING PROTEIN"/>
    <property type="match status" value="1"/>
</dbReference>
<comment type="similarity">
    <text evidence="2">Belongs to the fucolectin family.</text>
</comment>
<dbReference type="PANTHER" id="PTHR45713:SF6">
    <property type="entry name" value="F5_8 TYPE C DOMAIN-CONTAINING PROTEIN"/>
    <property type="match status" value="1"/>
</dbReference>